<feature type="transmembrane region" description="Helical" evidence="4">
    <location>
        <begin position="7"/>
        <end position="28"/>
    </location>
</feature>
<dbReference type="AlphaFoldDB" id="A0A7Z2T7F6"/>
<dbReference type="EMBL" id="CP047476">
    <property type="protein sequence ID" value="QIA65618.1"/>
    <property type="molecule type" value="Genomic_DNA"/>
</dbReference>
<keyword evidence="4" id="KW-0812">Transmembrane</keyword>
<comment type="catalytic activity">
    <reaction evidence="3">
        <text>di-trans,octa-cis-undecaprenyl diphosphate + H2O = di-trans,octa-cis-undecaprenyl phosphate + phosphate + H(+)</text>
        <dbReference type="Rhea" id="RHEA:28094"/>
        <dbReference type="ChEBI" id="CHEBI:15377"/>
        <dbReference type="ChEBI" id="CHEBI:15378"/>
        <dbReference type="ChEBI" id="CHEBI:43474"/>
        <dbReference type="ChEBI" id="CHEBI:58405"/>
        <dbReference type="ChEBI" id="CHEBI:60392"/>
        <dbReference type="EC" id="3.6.1.27"/>
    </reaction>
</comment>
<organism evidence="6 7">
    <name type="scientific">Vibrio astriarenae</name>
    <dbReference type="NCBI Taxonomy" id="1481923"/>
    <lineage>
        <taxon>Bacteria</taxon>
        <taxon>Pseudomonadati</taxon>
        <taxon>Pseudomonadota</taxon>
        <taxon>Gammaproteobacteria</taxon>
        <taxon>Vibrionales</taxon>
        <taxon>Vibrionaceae</taxon>
        <taxon>Vibrio</taxon>
    </lineage>
</organism>
<dbReference type="Proteomes" id="UP000464262">
    <property type="component" value="Chromosome 2"/>
</dbReference>
<proteinExistence type="predicted"/>
<dbReference type="PANTHER" id="PTHR14969">
    <property type="entry name" value="SPHINGOSINE-1-PHOSPHATE PHOSPHOHYDROLASE"/>
    <property type="match status" value="1"/>
</dbReference>
<feature type="transmembrane region" description="Helical" evidence="4">
    <location>
        <begin position="155"/>
        <end position="176"/>
    </location>
</feature>
<evidence type="ECO:0000256" key="2">
    <source>
        <dbReference type="ARBA" id="ARBA00032707"/>
    </source>
</evidence>
<dbReference type="GO" id="GO:0050380">
    <property type="term" value="F:undecaprenyl-diphosphatase activity"/>
    <property type="evidence" value="ECO:0007669"/>
    <property type="project" value="UniProtKB-EC"/>
</dbReference>
<protein>
    <recommendedName>
        <fullName evidence="1">undecaprenyl-diphosphate phosphatase</fullName>
        <ecNumber evidence="1">3.6.1.27</ecNumber>
    </recommendedName>
    <alternativeName>
        <fullName evidence="2">Undecaprenyl pyrophosphate phosphatase</fullName>
    </alternativeName>
</protein>
<keyword evidence="7" id="KW-1185">Reference proteome</keyword>
<keyword evidence="4" id="KW-1133">Transmembrane helix</keyword>
<keyword evidence="4" id="KW-0472">Membrane</keyword>
<dbReference type="Pfam" id="PF01569">
    <property type="entry name" value="PAP2"/>
    <property type="match status" value="1"/>
</dbReference>
<dbReference type="SMART" id="SM00014">
    <property type="entry name" value="acidPPc"/>
    <property type="match status" value="1"/>
</dbReference>
<evidence type="ECO:0000256" key="3">
    <source>
        <dbReference type="ARBA" id="ARBA00047594"/>
    </source>
</evidence>
<dbReference type="Gene3D" id="1.20.144.10">
    <property type="entry name" value="Phosphatidic acid phosphatase type 2/haloperoxidase"/>
    <property type="match status" value="1"/>
</dbReference>
<accession>A0A7Z2T7F6</accession>
<feature type="transmembrane region" description="Helical" evidence="4">
    <location>
        <begin position="209"/>
        <end position="227"/>
    </location>
</feature>
<dbReference type="CDD" id="cd01610">
    <property type="entry name" value="PAP2_like"/>
    <property type="match status" value="1"/>
</dbReference>
<feature type="transmembrane region" description="Helical" evidence="4">
    <location>
        <begin position="48"/>
        <end position="68"/>
    </location>
</feature>
<dbReference type="RefSeq" id="WP_164650517.1">
    <property type="nucleotide sequence ID" value="NZ_CP047476.1"/>
</dbReference>
<sequence length="252" mass="28278">MQSKKFGLLMILVFMAVICLITSLYQSADLSASVSNEYGLFITLLTDSAGHKGFLITLVILGLLFLKLPFTRAQFFSKGLQLGVILLIGFTSKAALKELTESPRPYTEWLAQQALIESAEGFYDLNSVERDGVIIVASESVSSWRTQHWKGEKDYSFPSGHTIFVAICIVFFGGLFAQYRQWLPLSILMLWASGVAYSRLWIGMHRPEDLFASIAFVAAVYLLVPPFNHLGDKLAQQWPNSWPFKLLPDRAK</sequence>
<reference evidence="6 7" key="1">
    <citation type="submission" date="2020-01" db="EMBL/GenBank/DDBJ databases">
        <title>Whole genome and functional gene identification of agarase of Vibrio HN897.</title>
        <authorList>
            <person name="Liu Y."/>
            <person name="Zhao Z."/>
        </authorList>
    </citation>
    <scope>NUCLEOTIDE SEQUENCE [LARGE SCALE GENOMIC DNA]</scope>
    <source>
        <strain evidence="6 7">HN897</strain>
    </source>
</reference>
<evidence type="ECO:0000313" key="6">
    <source>
        <dbReference type="EMBL" id="QIA65618.1"/>
    </source>
</evidence>
<evidence type="ECO:0000313" key="7">
    <source>
        <dbReference type="Proteomes" id="UP000464262"/>
    </source>
</evidence>
<dbReference type="GO" id="GO:0005886">
    <property type="term" value="C:plasma membrane"/>
    <property type="evidence" value="ECO:0007669"/>
    <property type="project" value="TreeGrafter"/>
</dbReference>
<dbReference type="InterPro" id="IPR036938">
    <property type="entry name" value="PAP2/HPO_sf"/>
</dbReference>
<evidence type="ECO:0000259" key="5">
    <source>
        <dbReference type="SMART" id="SM00014"/>
    </source>
</evidence>
<evidence type="ECO:0000256" key="4">
    <source>
        <dbReference type="SAM" id="Phobius"/>
    </source>
</evidence>
<dbReference type="InterPro" id="IPR000326">
    <property type="entry name" value="PAP2/HPO"/>
</dbReference>
<name>A0A7Z2T7F6_9VIBR</name>
<gene>
    <name evidence="6" type="ORF">GT360_19015</name>
</gene>
<dbReference type="SUPFAM" id="SSF48317">
    <property type="entry name" value="Acid phosphatase/Vanadium-dependent haloperoxidase"/>
    <property type="match status" value="1"/>
</dbReference>
<dbReference type="EC" id="3.6.1.27" evidence="1"/>
<feature type="transmembrane region" description="Helical" evidence="4">
    <location>
        <begin position="182"/>
        <end position="202"/>
    </location>
</feature>
<dbReference type="KEGG" id="vas:GT360_19015"/>
<evidence type="ECO:0000256" key="1">
    <source>
        <dbReference type="ARBA" id="ARBA00012374"/>
    </source>
</evidence>
<feature type="domain" description="Phosphatidic acid phosphatase type 2/haloperoxidase" evidence="5">
    <location>
        <begin position="77"/>
        <end position="225"/>
    </location>
</feature>
<dbReference type="PANTHER" id="PTHR14969:SF54">
    <property type="entry name" value="PHOSPHATIDYLGLYCEROPHOSPHATASE B"/>
    <property type="match status" value="1"/>
</dbReference>